<sequence length="168" mass="19066">MVSTDNGEKNGGIEEPYDSRKNKFLARAMAKEDLLRDCRIEDVRWLCSLSESELDLLISLKEMVLRRAKMIGHDSLAKKFDLKMLRALGFILMEHLKGQLKDVLVIPGLAESSSFLDGCNFLNSKLSDTFSTMDIEELRAYVGTDQRKRLAEIFGEDGAHDQKKKSHV</sequence>
<keyword evidence="2" id="KW-1185">Reference proteome</keyword>
<evidence type="ECO:0000313" key="2">
    <source>
        <dbReference type="Proteomes" id="UP000626092"/>
    </source>
</evidence>
<comment type="caution">
    <text evidence="1">The sequence shown here is derived from an EMBL/GenBank/DDBJ whole genome shotgun (WGS) entry which is preliminary data.</text>
</comment>
<gene>
    <name evidence="1" type="ORF">RHSIM_Rhsim09G0182200</name>
</gene>
<dbReference type="PANTHER" id="PTHR48237">
    <property type="entry name" value="GAMMA-TUBULIN COMPLEX COMPONENT"/>
    <property type="match status" value="1"/>
</dbReference>
<dbReference type="OrthoDB" id="1417760at2759"/>
<evidence type="ECO:0000313" key="1">
    <source>
        <dbReference type="EMBL" id="KAF7132477.1"/>
    </source>
</evidence>
<organism evidence="1 2">
    <name type="scientific">Rhododendron simsii</name>
    <name type="common">Sims's rhododendron</name>
    <dbReference type="NCBI Taxonomy" id="118357"/>
    <lineage>
        <taxon>Eukaryota</taxon>
        <taxon>Viridiplantae</taxon>
        <taxon>Streptophyta</taxon>
        <taxon>Embryophyta</taxon>
        <taxon>Tracheophyta</taxon>
        <taxon>Spermatophyta</taxon>
        <taxon>Magnoliopsida</taxon>
        <taxon>eudicotyledons</taxon>
        <taxon>Gunneridae</taxon>
        <taxon>Pentapetalae</taxon>
        <taxon>asterids</taxon>
        <taxon>Ericales</taxon>
        <taxon>Ericaceae</taxon>
        <taxon>Ericoideae</taxon>
        <taxon>Rhodoreae</taxon>
        <taxon>Rhododendron</taxon>
    </lineage>
</organism>
<reference evidence="1" key="1">
    <citation type="submission" date="2019-11" db="EMBL/GenBank/DDBJ databases">
        <authorList>
            <person name="Liu Y."/>
            <person name="Hou J."/>
            <person name="Li T.-Q."/>
            <person name="Guan C.-H."/>
            <person name="Wu X."/>
            <person name="Wu H.-Z."/>
            <person name="Ling F."/>
            <person name="Zhang R."/>
            <person name="Shi X.-G."/>
            <person name="Ren J.-P."/>
            <person name="Chen E.-F."/>
            <person name="Sun J.-M."/>
        </authorList>
    </citation>
    <scope>NUCLEOTIDE SEQUENCE</scope>
    <source>
        <strain evidence="1">Adult_tree_wgs_1</strain>
        <tissue evidence="1">Leaves</tissue>
    </source>
</reference>
<dbReference type="AlphaFoldDB" id="A0A834GHZ7"/>
<protein>
    <submittedName>
        <fullName evidence="1">Uncharacterized protein</fullName>
    </submittedName>
</protein>
<proteinExistence type="predicted"/>
<accession>A0A834GHZ7</accession>
<dbReference type="Proteomes" id="UP000626092">
    <property type="component" value="Unassembled WGS sequence"/>
</dbReference>
<name>A0A834GHZ7_RHOSS</name>
<dbReference type="EMBL" id="WJXA01000009">
    <property type="protein sequence ID" value="KAF7132477.1"/>
    <property type="molecule type" value="Genomic_DNA"/>
</dbReference>
<dbReference type="PANTHER" id="PTHR48237:SF1">
    <property type="entry name" value="SPC97_SPC98 FAMILY OF SPINDLE POLE BODY (SBP) COMPONENT"/>
    <property type="match status" value="1"/>
</dbReference>